<sequence>MVKDGGNPKSYNQALRAYMLVRSTRLSPFAMRSQAAHTAGAALQKRSFCKQGHQCQV</sequence>
<name>A0A6J4U7A3_9BACT</name>
<gene>
    <name evidence="1" type="ORF">AVDCRST_MAG96-4247</name>
</gene>
<proteinExistence type="predicted"/>
<dbReference type="EMBL" id="CADCVN010001666">
    <property type="protein sequence ID" value="CAA9540355.1"/>
    <property type="molecule type" value="Genomic_DNA"/>
</dbReference>
<organism evidence="1">
    <name type="scientific">uncultured Segetibacter sp</name>
    <dbReference type="NCBI Taxonomy" id="481133"/>
    <lineage>
        <taxon>Bacteria</taxon>
        <taxon>Pseudomonadati</taxon>
        <taxon>Bacteroidota</taxon>
        <taxon>Chitinophagia</taxon>
        <taxon>Chitinophagales</taxon>
        <taxon>Chitinophagaceae</taxon>
        <taxon>Segetibacter</taxon>
        <taxon>environmental samples</taxon>
    </lineage>
</organism>
<accession>A0A6J4U7A3</accession>
<reference evidence="1" key="1">
    <citation type="submission" date="2020-02" db="EMBL/GenBank/DDBJ databases">
        <authorList>
            <person name="Meier V. D."/>
        </authorList>
    </citation>
    <scope>NUCLEOTIDE SEQUENCE</scope>
    <source>
        <strain evidence="1">AVDCRST_MAG96</strain>
    </source>
</reference>
<protein>
    <submittedName>
        <fullName evidence="1">Uncharacterized protein</fullName>
    </submittedName>
</protein>
<evidence type="ECO:0000313" key="1">
    <source>
        <dbReference type="EMBL" id="CAA9540355.1"/>
    </source>
</evidence>
<dbReference type="AlphaFoldDB" id="A0A6J4U7A3"/>